<protein>
    <submittedName>
        <fullName evidence="2">Uncharacterized protein</fullName>
    </submittedName>
</protein>
<feature type="compositionally biased region" description="Low complexity" evidence="1">
    <location>
        <begin position="46"/>
        <end position="59"/>
    </location>
</feature>
<dbReference type="Proteomes" id="UP000274822">
    <property type="component" value="Unassembled WGS sequence"/>
</dbReference>
<gene>
    <name evidence="2" type="ORF">BC938DRAFT_471600</name>
</gene>
<sequence length="360" mass="40571">MLRFRSISHRISAINQPTRPCFSLPAPLTRRPTYRSSFSSAPLNPSTTTTTTTTTTTSTNAVPPPQNPPSDHDPNLLLTEYVYGRSRIYTSLPTTSKSPTASKQSISSSITSPLYWRWQRSRAVRPDGIPDATWRRRRKFANLGLFAGLKANLNEMFLPVGYPDTVHECYARFHSWLFLETYIGSAVMSNRSRRIPTTLSTTQTYLPGRPCIRSAYFAPRRCSPLLVSGPSRQRAGPWPSNGRRNFLDRGLLPPALHVRRPAPFLPAARFRRQHVRACAREHLGRESYDLYEEFCERGDCHVRWGLSSLIVLSTMLFGTGSRSISSANPEPRITLPPYSLAATSATSWPKTTRKCLQRIS</sequence>
<feature type="region of interest" description="Disordered" evidence="1">
    <location>
        <begin position="33"/>
        <end position="75"/>
    </location>
</feature>
<name>A0A433Q7R2_9FUNG</name>
<dbReference type="AlphaFoldDB" id="A0A433Q7R2"/>
<evidence type="ECO:0000313" key="2">
    <source>
        <dbReference type="EMBL" id="RUS25824.1"/>
    </source>
</evidence>
<proteinExistence type="predicted"/>
<reference evidence="2 3" key="1">
    <citation type="journal article" date="2018" name="New Phytol.">
        <title>Phylogenomics of Endogonaceae and evolution of mycorrhizas within Mucoromycota.</title>
        <authorList>
            <person name="Chang Y."/>
            <person name="Desiro A."/>
            <person name="Na H."/>
            <person name="Sandor L."/>
            <person name="Lipzen A."/>
            <person name="Clum A."/>
            <person name="Barry K."/>
            <person name="Grigoriev I.V."/>
            <person name="Martin F.M."/>
            <person name="Stajich J.E."/>
            <person name="Smith M.E."/>
            <person name="Bonito G."/>
            <person name="Spatafora J.W."/>
        </authorList>
    </citation>
    <scope>NUCLEOTIDE SEQUENCE [LARGE SCALE GENOMIC DNA]</scope>
    <source>
        <strain evidence="2 3">AD002</strain>
    </source>
</reference>
<feature type="compositionally biased region" description="Polar residues" evidence="1">
    <location>
        <begin position="34"/>
        <end position="45"/>
    </location>
</feature>
<organism evidence="2 3">
    <name type="scientific">Jimgerdemannia flammicorona</name>
    <dbReference type="NCBI Taxonomy" id="994334"/>
    <lineage>
        <taxon>Eukaryota</taxon>
        <taxon>Fungi</taxon>
        <taxon>Fungi incertae sedis</taxon>
        <taxon>Mucoromycota</taxon>
        <taxon>Mucoromycotina</taxon>
        <taxon>Endogonomycetes</taxon>
        <taxon>Endogonales</taxon>
        <taxon>Endogonaceae</taxon>
        <taxon>Jimgerdemannia</taxon>
    </lineage>
</organism>
<evidence type="ECO:0000256" key="1">
    <source>
        <dbReference type="SAM" id="MobiDB-lite"/>
    </source>
</evidence>
<evidence type="ECO:0000313" key="3">
    <source>
        <dbReference type="Proteomes" id="UP000274822"/>
    </source>
</evidence>
<comment type="caution">
    <text evidence="2">The sequence shown here is derived from an EMBL/GenBank/DDBJ whole genome shotgun (WGS) entry which is preliminary data.</text>
</comment>
<accession>A0A433Q7R2</accession>
<dbReference type="EMBL" id="RBNJ01011933">
    <property type="protein sequence ID" value="RUS25824.1"/>
    <property type="molecule type" value="Genomic_DNA"/>
</dbReference>
<keyword evidence="3" id="KW-1185">Reference proteome</keyword>